<dbReference type="OrthoDB" id="9803564at2"/>
<evidence type="ECO:0000256" key="7">
    <source>
        <dbReference type="PROSITE-ProRule" id="PRU01091"/>
    </source>
</evidence>
<dbReference type="SUPFAM" id="SSF46894">
    <property type="entry name" value="C-terminal effector domain of the bipartite response regulators"/>
    <property type="match status" value="1"/>
</dbReference>
<dbReference type="CDD" id="cd00383">
    <property type="entry name" value="trans_reg_C"/>
    <property type="match status" value="1"/>
</dbReference>
<proteinExistence type="predicted"/>
<dbReference type="InterPro" id="IPR016032">
    <property type="entry name" value="Sig_transdc_resp-reg_C-effctor"/>
</dbReference>
<dbReference type="EMBL" id="CP040058">
    <property type="protein sequence ID" value="QCP35606.1"/>
    <property type="molecule type" value="Genomic_DNA"/>
</dbReference>
<evidence type="ECO:0000256" key="1">
    <source>
        <dbReference type="ARBA" id="ARBA00018672"/>
    </source>
</evidence>
<evidence type="ECO:0000259" key="8">
    <source>
        <dbReference type="PROSITE" id="PS50110"/>
    </source>
</evidence>
<dbReference type="InterPro" id="IPR036388">
    <property type="entry name" value="WH-like_DNA-bd_sf"/>
</dbReference>
<feature type="DNA-binding region" description="OmpR/PhoB-type" evidence="7">
    <location>
        <begin position="124"/>
        <end position="224"/>
    </location>
</feature>
<dbReference type="GO" id="GO:0032993">
    <property type="term" value="C:protein-DNA complex"/>
    <property type="evidence" value="ECO:0007669"/>
    <property type="project" value="TreeGrafter"/>
</dbReference>
<evidence type="ECO:0000313" key="10">
    <source>
        <dbReference type="EMBL" id="QCP35606.1"/>
    </source>
</evidence>
<dbReference type="PANTHER" id="PTHR48111">
    <property type="entry name" value="REGULATOR OF RPOS"/>
    <property type="match status" value="1"/>
</dbReference>
<dbReference type="GO" id="GO:0006355">
    <property type="term" value="P:regulation of DNA-templated transcription"/>
    <property type="evidence" value="ECO:0007669"/>
    <property type="project" value="InterPro"/>
</dbReference>
<dbReference type="SUPFAM" id="SSF52172">
    <property type="entry name" value="CheY-like"/>
    <property type="match status" value="1"/>
</dbReference>
<keyword evidence="11" id="KW-1185">Reference proteome</keyword>
<sequence length="229" mass="26421">MNGRILLLEDDESLRRGICFKLEKEGYETEACAGIQEGIKLWNENEFELIICDITLEDGSGLDFCREIRRTSNVRFMFLTAMDQEIDIVMGYEAGADDYVVKPFSLAVLISKVHAVFARMEVREEKIESGRVCVHKNGMKVLISGEEKNLTKNEWKLLLLFITHPRQVFSKGQILEQIFDMDGEFVDENTVAVNIRRLREKIEQEPSKPEYIKNIRGIGYLWDKECTGS</sequence>
<dbReference type="InterPro" id="IPR011006">
    <property type="entry name" value="CheY-like_superfamily"/>
</dbReference>
<gene>
    <name evidence="10" type="ORF">AR1Y2_2152</name>
</gene>
<dbReference type="GO" id="GO:0000976">
    <property type="term" value="F:transcription cis-regulatory region binding"/>
    <property type="evidence" value="ECO:0007669"/>
    <property type="project" value="TreeGrafter"/>
</dbReference>
<dbReference type="Gene3D" id="3.40.50.2300">
    <property type="match status" value="1"/>
</dbReference>
<name>A0A4P8IDY3_9FIRM</name>
<evidence type="ECO:0000256" key="3">
    <source>
        <dbReference type="ARBA" id="ARBA00023125"/>
    </source>
</evidence>
<comment type="function">
    <text evidence="5">May play the central regulatory role in sporulation. It may be an element of the effector pathway responsible for the activation of sporulation genes in response to nutritional stress. Spo0A may act in concert with spo0H (a sigma factor) to control the expression of some genes that are critical to the sporulation process.</text>
</comment>
<evidence type="ECO:0000256" key="5">
    <source>
        <dbReference type="ARBA" id="ARBA00024867"/>
    </source>
</evidence>
<dbReference type="Gene3D" id="1.10.10.10">
    <property type="entry name" value="Winged helix-like DNA-binding domain superfamily/Winged helix DNA-binding domain"/>
    <property type="match status" value="1"/>
</dbReference>
<keyword evidence="6" id="KW-0597">Phosphoprotein</keyword>
<dbReference type="InterPro" id="IPR001867">
    <property type="entry name" value="OmpR/PhoB-type_DNA-bd"/>
</dbReference>
<dbReference type="Pfam" id="PF00486">
    <property type="entry name" value="Trans_reg_C"/>
    <property type="match status" value="1"/>
</dbReference>
<dbReference type="PROSITE" id="PS50110">
    <property type="entry name" value="RESPONSE_REGULATORY"/>
    <property type="match status" value="1"/>
</dbReference>
<dbReference type="SMART" id="SM00862">
    <property type="entry name" value="Trans_reg_C"/>
    <property type="match status" value="1"/>
</dbReference>
<dbReference type="Gene3D" id="6.10.250.690">
    <property type="match status" value="1"/>
</dbReference>
<evidence type="ECO:0000256" key="2">
    <source>
        <dbReference type="ARBA" id="ARBA00023015"/>
    </source>
</evidence>
<protein>
    <recommendedName>
        <fullName evidence="1">Stage 0 sporulation protein A homolog</fullName>
    </recommendedName>
</protein>
<dbReference type="RefSeq" id="WP_137328947.1">
    <property type="nucleotide sequence ID" value="NZ_CP040058.1"/>
</dbReference>
<dbReference type="CDD" id="cd17574">
    <property type="entry name" value="REC_OmpR"/>
    <property type="match status" value="1"/>
</dbReference>
<dbReference type="GO" id="GO:0000156">
    <property type="term" value="F:phosphorelay response regulator activity"/>
    <property type="evidence" value="ECO:0007669"/>
    <property type="project" value="TreeGrafter"/>
</dbReference>
<accession>A0A4P8IDY3</accession>
<keyword evidence="4" id="KW-0804">Transcription</keyword>
<organism evidence="10 11">
    <name type="scientific">Anaerostipes rhamnosivorans</name>
    <dbReference type="NCBI Taxonomy" id="1229621"/>
    <lineage>
        <taxon>Bacteria</taxon>
        <taxon>Bacillati</taxon>
        <taxon>Bacillota</taxon>
        <taxon>Clostridia</taxon>
        <taxon>Lachnospirales</taxon>
        <taxon>Lachnospiraceae</taxon>
        <taxon>Anaerostipes</taxon>
    </lineage>
</organism>
<dbReference type="PANTHER" id="PTHR48111:SF73">
    <property type="entry name" value="ALKALINE PHOSPHATASE SYNTHESIS TRANSCRIPTIONAL REGULATORY PROTEIN PHOP"/>
    <property type="match status" value="1"/>
</dbReference>
<evidence type="ECO:0000313" key="11">
    <source>
        <dbReference type="Proteomes" id="UP000298653"/>
    </source>
</evidence>
<dbReference type="Pfam" id="PF00072">
    <property type="entry name" value="Response_reg"/>
    <property type="match status" value="1"/>
</dbReference>
<dbReference type="InterPro" id="IPR001789">
    <property type="entry name" value="Sig_transdc_resp-reg_receiver"/>
</dbReference>
<dbReference type="AlphaFoldDB" id="A0A4P8IDY3"/>
<reference evidence="10 11" key="1">
    <citation type="submission" date="2019-05" db="EMBL/GenBank/DDBJ databases">
        <title>Complete genome sequencing of Anaerostipes rhamnosivorans.</title>
        <authorList>
            <person name="Bui T.P.N."/>
            <person name="de Vos W.M."/>
        </authorList>
    </citation>
    <scope>NUCLEOTIDE SEQUENCE [LARGE SCALE GENOMIC DNA]</scope>
    <source>
        <strain evidence="10 11">1y2</strain>
    </source>
</reference>
<keyword evidence="3 7" id="KW-0238">DNA-binding</keyword>
<dbReference type="InterPro" id="IPR039420">
    <property type="entry name" value="WalR-like"/>
</dbReference>
<dbReference type="Proteomes" id="UP000298653">
    <property type="component" value="Chromosome"/>
</dbReference>
<feature type="domain" description="Response regulatory" evidence="8">
    <location>
        <begin position="4"/>
        <end position="117"/>
    </location>
</feature>
<dbReference type="SMART" id="SM00448">
    <property type="entry name" value="REC"/>
    <property type="match status" value="1"/>
</dbReference>
<evidence type="ECO:0000256" key="4">
    <source>
        <dbReference type="ARBA" id="ARBA00023163"/>
    </source>
</evidence>
<dbReference type="GO" id="GO:0005829">
    <property type="term" value="C:cytosol"/>
    <property type="evidence" value="ECO:0007669"/>
    <property type="project" value="TreeGrafter"/>
</dbReference>
<keyword evidence="2" id="KW-0805">Transcription regulation</keyword>
<dbReference type="PROSITE" id="PS51755">
    <property type="entry name" value="OMPR_PHOB"/>
    <property type="match status" value="1"/>
</dbReference>
<evidence type="ECO:0000256" key="6">
    <source>
        <dbReference type="PROSITE-ProRule" id="PRU00169"/>
    </source>
</evidence>
<dbReference type="KEGG" id="arf:AR1Y2_2152"/>
<feature type="domain" description="OmpR/PhoB-type" evidence="9">
    <location>
        <begin position="124"/>
        <end position="224"/>
    </location>
</feature>
<evidence type="ECO:0000259" key="9">
    <source>
        <dbReference type="PROSITE" id="PS51755"/>
    </source>
</evidence>
<feature type="modified residue" description="4-aspartylphosphate" evidence="6">
    <location>
        <position position="53"/>
    </location>
</feature>